<organism evidence="1 2">
    <name type="scientific">Streptomyces virginiae</name>
    <name type="common">Streptomyces cinnamonensis</name>
    <dbReference type="NCBI Taxonomy" id="1961"/>
    <lineage>
        <taxon>Bacteria</taxon>
        <taxon>Bacillati</taxon>
        <taxon>Actinomycetota</taxon>
        <taxon>Actinomycetes</taxon>
        <taxon>Kitasatosporales</taxon>
        <taxon>Streptomycetaceae</taxon>
        <taxon>Streptomyces</taxon>
    </lineage>
</organism>
<evidence type="ECO:0000313" key="2">
    <source>
        <dbReference type="Proteomes" id="UP001432039"/>
    </source>
</evidence>
<evidence type="ECO:0000313" key="1">
    <source>
        <dbReference type="EMBL" id="WUQ18313.1"/>
    </source>
</evidence>
<evidence type="ECO:0008006" key="3">
    <source>
        <dbReference type="Google" id="ProtNLM"/>
    </source>
</evidence>
<accession>A0ABZ1TS98</accession>
<keyword evidence="1" id="KW-0614">Plasmid</keyword>
<proteinExistence type="predicted"/>
<geneLocation type="plasmid" evidence="1 2">
    <name>unnamed2</name>
</geneLocation>
<sequence length="299" mass="32883">MRRNLDFASAKKWLTDTCAMDCTGCRDIVKRDHPELYEELKDLPRAERAQRYLELRLRAERGPETGKPPWACIGFDVGGRSDSSAVAVLTPSPVGLECAYVARLPLMSETGRDGYFRGQAQLLAITAARYLDAVDGPVRLLVDATGLGGPIAELVGEELPEARRLEFVPVVITGPGTPKYGRDGWTVPKDLLVQQLQAALQDTDTPFTVAPNLEDGPALERELLAFHATKTPSGRVQYGAAGGAHDDLVVALMLALHGTRRDDGMRIRSPLDIRRATQSDRAKFEQMYTSAVAGRWWRN</sequence>
<keyword evidence="2" id="KW-1185">Reference proteome</keyword>
<reference evidence="1" key="1">
    <citation type="submission" date="2022-10" db="EMBL/GenBank/DDBJ databases">
        <title>The complete genomes of actinobacterial strains from the NBC collection.</title>
        <authorList>
            <person name="Joergensen T.S."/>
            <person name="Alvarez Arevalo M."/>
            <person name="Sterndorff E.B."/>
            <person name="Faurdal D."/>
            <person name="Vuksanovic O."/>
            <person name="Mourched A.-S."/>
            <person name="Charusanti P."/>
            <person name="Shaw S."/>
            <person name="Blin K."/>
            <person name="Weber T."/>
        </authorList>
    </citation>
    <scope>NUCLEOTIDE SEQUENCE</scope>
    <source>
        <strain evidence="1">NBC_00248</strain>
        <plasmid evidence="1">unnamed2</plasmid>
    </source>
</reference>
<dbReference type="Proteomes" id="UP001432039">
    <property type="component" value="Plasmid unnamed2"/>
</dbReference>
<dbReference type="EMBL" id="CP108092">
    <property type="protein sequence ID" value="WUQ18313.1"/>
    <property type="molecule type" value="Genomic_DNA"/>
</dbReference>
<dbReference type="RefSeq" id="WP_328966257.1">
    <property type="nucleotide sequence ID" value="NZ_CP108092.1"/>
</dbReference>
<protein>
    <recommendedName>
        <fullName evidence="3">Terminase large subunit gp17-like C-terminal domain-containing protein</fullName>
    </recommendedName>
</protein>
<gene>
    <name evidence="1" type="ORF">OG517_43650</name>
</gene>
<dbReference type="Gene3D" id="3.30.420.240">
    <property type="match status" value="1"/>
</dbReference>
<name>A0ABZ1TS98_STRVG</name>